<sequence length="319" mass="34293">MDRRQLLLLTAVAPFGRAFAANEYPAQTIRLIAPYAPGGTVDILSRQLAEPMRSGLGQSVIVENRGGAGGTLGADAVSKSRADGYTVLFGAVHHAIAQSVYPKLTYDIREMTAVGFLGRVNHVLIVNKDLPAKDVAELVILLKENPQKYSYATPGAGTMQHLMAEYFKSVTKTQMMHVPYRGSAPAIVDIIAGNVHMMFETMPSAIQHVRAGSVRALAVTSKQRSTNLPDVPTVSESGAENYDATSWYGIYAPPNTPRDAVNALNKAINSAFQNPEFAKRWVELGADVGGGTPAELDTLTRNEVERWAAIAKSADIKVG</sequence>
<evidence type="ECO:0000256" key="2">
    <source>
        <dbReference type="SAM" id="SignalP"/>
    </source>
</evidence>
<dbReference type="PANTHER" id="PTHR42928">
    <property type="entry name" value="TRICARBOXYLATE-BINDING PROTEIN"/>
    <property type="match status" value="1"/>
</dbReference>
<accession>A0A6S6Z7J8</accession>
<dbReference type="Gene3D" id="3.40.190.150">
    <property type="entry name" value="Bordetella uptake gene, domain 1"/>
    <property type="match status" value="1"/>
</dbReference>
<dbReference type="Pfam" id="PF03401">
    <property type="entry name" value="TctC"/>
    <property type="match status" value="1"/>
</dbReference>
<keyword evidence="4" id="KW-1185">Reference proteome</keyword>
<feature type="chain" id="PRO_5028960847" evidence="2">
    <location>
        <begin position="21"/>
        <end position="319"/>
    </location>
</feature>
<keyword evidence="2" id="KW-0732">Signal</keyword>
<dbReference type="Proteomes" id="UP000494269">
    <property type="component" value="Unassembled WGS sequence"/>
</dbReference>
<dbReference type="AlphaFoldDB" id="A0A6S6Z7J8"/>
<evidence type="ECO:0000256" key="1">
    <source>
        <dbReference type="ARBA" id="ARBA00006987"/>
    </source>
</evidence>
<evidence type="ECO:0000313" key="4">
    <source>
        <dbReference type="Proteomes" id="UP000494269"/>
    </source>
</evidence>
<dbReference type="CDD" id="cd13578">
    <property type="entry name" value="PBP2_Bug27"/>
    <property type="match status" value="1"/>
</dbReference>
<dbReference type="InterPro" id="IPR042100">
    <property type="entry name" value="Bug_dom1"/>
</dbReference>
<dbReference type="Gene3D" id="3.40.190.10">
    <property type="entry name" value="Periplasmic binding protein-like II"/>
    <property type="match status" value="1"/>
</dbReference>
<reference evidence="3 4" key="1">
    <citation type="submission" date="2020-04" db="EMBL/GenBank/DDBJ databases">
        <authorList>
            <person name="De Canck E."/>
        </authorList>
    </citation>
    <scope>NUCLEOTIDE SEQUENCE [LARGE SCALE GENOMIC DNA]</scope>
    <source>
        <strain evidence="3 4">LMG 3441</strain>
    </source>
</reference>
<dbReference type="PANTHER" id="PTHR42928:SF5">
    <property type="entry name" value="BLR1237 PROTEIN"/>
    <property type="match status" value="1"/>
</dbReference>
<protein>
    <submittedName>
        <fullName evidence="3">Uncharacterized protein</fullName>
    </submittedName>
</protein>
<name>A0A6S6Z7J8_9BURK</name>
<gene>
    <name evidence="3" type="ORF">LMG3441_00739</name>
</gene>
<dbReference type="PIRSF" id="PIRSF017082">
    <property type="entry name" value="YflP"/>
    <property type="match status" value="1"/>
</dbReference>
<dbReference type="EMBL" id="CADIJQ010000001">
    <property type="protein sequence ID" value="CAB3664458.1"/>
    <property type="molecule type" value="Genomic_DNA"/>
</dbReference>
<dbReference type="InterPro" id="IPR005064">
    <property type="entry name" value="BUG"/>
</dbReference>
<dbReference type="SUPFAM" id="SSF53850">
    <property type="entry name" value="Periplasmic binding protein-like II"/>
    <property type="match status" value="1"/>
</dbReference>
<proteinExistence type="inferred from homology"/>
<comment type="similarity">
    <text evidence="1">Belongs to the UPF0065 (bug) family.</text>
</comment>
<organism evidence="3 4">
    <name type="scientific">Achromobacter kerstersii</name>
    <dbReference type="NCBI Taxonomy" id="1353890"/>
    <lineage>
        <taxon>Bacteria</taxon>
        <taxon>Pseudomonadati</taxon>
        <taxon>Pseudomonadota</taxon>
        <taxon>Betaproteobacteria</taxon>
        <taxon>Burkholderiales</taxon>
        <taxon>Alcaligenaceae</taxon>
        <taxon>Achromobacter</taxon>
    </lineage>
</organism>
<evidence type="ECO:0000313" key="3">
    <source>
        <dbReference type="EMBL" id="CAB3664458.1"/>
    </source>
</evidence>
<dbReference type="RefSeq" id="WP_175168832.1">
    <property type="nucleotide sequence ID" value="NZ_CADIJQ010000001.1"/>
</dbReference>
<feature type="signal peptide" evidence="2">
    <location>
        <begin position="1"/>
        <end position="20"/>
    </location>
</feature>